<name>A0ACC0E4H9_9BASI</name>
<dbReference type="Proteomes" id="UP001060170">
    <property type="component" value="Chromosome 11"/>
</dbReference>
<keyword evidence="2" id="KW-1185">Reference proteome</keyword>
<gene>
    <name evidence="1" type="ORF">MJO28_011488</name>
</gene>
<evidence type="ECO:0000313" key="1">
    <source>
        <dbReference type="EMBL" id="KAI7943960.1"/>
    </source>
</evidence>
<organism evidence="1 2">
    <name type="scientific">Puccinia striiformis f. sp. tritici</name>
    <dbReference type="NCBI Taxonomy" id="168172"/>
    <lineage>
        <taxon>Eukaryota</taxon>
        <taxon>Fungi</taxon>
        <taxon>Dikarya</taxon>
        <taxon>Basidiomycota</taxon>
        <taxon>Pucciniomycotina</taxon>
        <taxon>Pucciniomycetes</taxon>
        <taxon>Pucciniales</taxon>
        <taxon>Pucciniaceae</taxon>
        <taxon>Puccinia</taxon>
    </lineage>
</organism>
<reference evidence="2" key="2">
    <citation type="journal article" date="2018" name="Mol. Plant Microbe Interact.">
        <title>Genome sequence resources for the wheat stripe rust pathogen (Puccinia striiformis f. sp. tritici) and the barley stripe rust pathogen (Puccinia striiformis f. sp. hordei).</title>
        <authorList>
            <person name="Xia C."/>
            <person name="Wang M."/>
            <person name="Yin C."/>
            <person name="Cornejo O.E."/>
            <person name="Hulbert S.H."/>
            <person name="Chen X."/>
        </authorList>
    </citation>
    <scope>NUCLEOTIDE SEQUENCE [LARGE SCALE GENOMIC DNA]</scope>
    <source>
        <strain evidence="2">93-210</strain>
    </source>
</reference>
<protein>
    <submittedName>
        <fullName evidence="1">Uncharacterized protein</fullName>
    </submittedName>
</protein>
<reference evidence="1 2" key="3">
    <citation type="journal article" date="2022" name="Microbiol. Spectr.">
        <title>Folding features and dynamics of 3D genome architecture in plant fungal pathogens.</title>
        <authorList>
            <person name="Xia C."/>
        </authorList>
    </citation>
    <scope>NUCLEOTIDE SEQUENCE [LARGE SCALE GENOMIC DNA]</scope>
    <source>
        <strain evidence="1 2">93-210</strain>
    </source>
</reference>
<proteinExistence type="predicted"/>
<reference evidence="2" key="1">
    <citation type="journal article" date="2018" name="BMC Genomics">
        <title>Genomic insights into host adaptation between the wheat stripe rust pathogen (Puccinia striiformis f. sp. tritici) and the barley stripe rust pathogen (Puccinia striiformis f. sp. hordei).</title>
        <authorList>
            <person name="Xia C."/>
            <person name="Wang M."/>
            <person name="Yin C."/>
            <person name="Cornejo O.E."/>
            <person name="Hulbert S.H."/>
            <person name="Chen X."/>
        </authorList>
    </citation>
    <scope>NUCLEOTIDE SEQUENCE [LARGE SCALE GENOMIC DNA]</scope>
    <source>
        <strain evidence="2">93-210</strain>
    </source>
</reference>
<dbReference type="EMBL" id="CM045875">
    <property type="protein sequence ID" value="KAI7943960.1"/>
    <property type="molecule type" value="Genomic_DNA"/>
</dbReference>
<sequence length="395" mass="43023">MLSHSSAGLLKALFRSIQRLLTSAGTLESVHNLTETQLPQSIKLIIQNKAIFGYQIYSLAINMMSTLIHSEPTSLATLQEAGLPEALYDAIDSGIEPAFDVIAAIPSALGALCLNNVGLEQLNERQAIPAIFSVFTSERHARILRDRDHASVVGSTIDELVRHQPTLKKMVLDATLTYLKEIDRIGKAIDINASQVVNVQLKSCPEDVPATAIEGSTASLPVASSLGGPDDVVMSESQVAPTSTANLFQSATASISKKEKEKDEKDHYSNNLVLLLIDVACRILESMLQNVAHCQEFLNLGTLDLLLGLLRLPSIPYDFATTPAAEAFSSTIRVVTETLPGETLSVVMKQLRSDLIEIKPFWETLRPKSEMLKMVSPNSADVGNHNLLFRRLISI</sequence>
<comment type="caution">
    <text evidence="1">The sequence shown here is derived from an EMBL/GenBank/DDBJ whole genome shotgun (WGS) entry which is preliminary data.</text>
</comment>
<accession>A0ACC0E4H9</accession>
<evidence type="ECO:0000313" key="2">
    <source>
        <dbReference type="Proteomes" id="UP001060170"/>
    </source>
</evidence>